<evidence type="ECO:0000313" key="5">
    <source>
        <dbReference type="Proteomes" id="UP000183090"/>
    </source>
</evidence>
<dbReference type="AlphaFoldDB" id="A0A0F7HN05"/>
<dbReference type="Proteomes" id="UP000034029">
    <property type="component" value="Chromosome"/>
</dbReference>
<keyword evidence="1" id="KW-0472">Membrane</keyword>
<gene>
    <name evidence="2" type="ORF">AAT16_09420</name>
    <name evidence="3" type="ORF">SAMN05216235_2781</name>
</gene>
<evidence type="ECO:0000256" key="1">
    <source>
        <dbReference type="SAM" id="Phobius"/>
    </source>
</evidence>
<evidence type="ECO:0000313" key="4">
    <source>
        <dbReference type="Proteomes" id="UP000034029"/>
    </source>
</evidence>
<evidence type="ECO:0000313" key="2">
    <source>
        <dbReference type="EMBL" id="AKG74419.1"/>
    </source>
</evidence>
<reference evidence="4" key="2">
    <citation type="submission" date="2015-04" db="EMBL/GenBank/DDBJ databases">
        <title>Complete genome sequence of Salinicoccus halodurans strain H3B36, isolated from the Qaidam basin of China.</title>
        <authorList>
            <person name="Ma Y."/>
            <person name="Jiang K."/>
            <person name="Xue Y."/>
        </authorList>
    </citation>
    <scope>NUCLEOTIDE SEQUENCE [LARGE SCALE GENOMIC DNA]</scope>
    <source>
        <strain evidence="4">H3B36</strain>
    </source>
</reference>
<evidence type="ECO:0000313" key="3">
    <source>
        <dbReference type="EMBL" id="SFK95801.1"/>
    </source>
</evidence>
<keyword evidence="4" id="KW-1185">Reference proteome</keyword>
<name>A0A0F7HN05_9STAP</name>
<dbReference type="EMBL" id="FOTB01000006">
    <property type="protein sequence ID" value="SFK95801.1"/>
    <property type="molecule type" value="Genomic_DNA"/>
</dbReference>
<reference evidence="3 5" key="3">
    <citation type="submission" date="2016-10" db="EMBL/GenBank/DDBJ databases">
        <authorList>
            <person name="Varghese N."/>
            <person name="Submissions S."/>
        </authorList>
    </citation>
    <scope>NUCLEOTIDE SEQUENCE [LARGE SCALE GENOMIC DNA]</scope>
    <source>
        <strain evidence="3 5">CGMCC 1.6501</strain>
    </source>
</reference>
<proteinExistence type="predicted"/>
<feature type="transmembrane region" description="Helical" evidence="1">
    <location>
        <begin position="6"/>
        <end position="28"/>
    </location>
</feature>
<dbReference type="Proteomes" id="UP000183090">
    <property type="component" value="Unassembled WGS sequence"/>
</dbReference>
<keyword evidence="1" id="KW-1133">Transmembrane helix</keyword>
<organism evidence="3 5">
    <name type="scientific">Salinicoccus halodurans</name>
    <dbReference type="NCBI Taxonomy" id="407035"/>
    <lineage>
        <taxon>Bacteria</taxon>
        <taxon>Bacillati</taxon>
        <taxon>Bacillota</taxon>
        <taxon>Bacilli</taxon>
        <taxon>Bacillales</taxon>
        <taxon>Staphylococcaceae</taxon>
        <taxon>Salinicoccus</taxon>
    </lineage>
</organism>
<reference evidence="2 4" key="1">
    <citation type="journal article" date="2015" name="Int. J. Syst. Evol. Microbiol.">
        <title>Complete genome sequence of Salinicoccus halodurans H3B36, isolated from the Qaidam Basin in China.</title>
        <authorList>
            <person name="Jiang K."/>
            <person name="Xue Y."/>
            <person name="Ma Y."/>
        </authorList>
    </citation>
    <scope>NUCLEOTIDE SEQUENCE [LARGE SCALE GENOMIC DNA]</scope>
    <source>
        <strain evidence="2 4">H3B36</strain>
    </source>
</reference>
<keyword evidence="1" id="KW-0812">Transmembrane</keyword>
<sequence>METSLIISIFSAVIALVSVLLSGFSLYINTADRRLKDNPFFIFNSTTFESKFQNDIFVNSILYNFITASTDEEQLSVIREKSVHDFRRKMNIANEKTYLKLYNAGGIGKKLTVKTSFKVPVNQLEQKKTYKHGYWDVLFEEEKNKPGQYSLTTSHRKNGSMFRMDFNSEETFKTPYKGITSDGYLDVSIPKEFILFSNLHFAEIVDELPKLEISIQGKNVYNKDFNDTILLVIDRYKISDGTKGRFLKIGIRGINKE</sequence>
<dbReference type="KEGG" id="shv:AAT16_09420"/>
<accession>A0A0F7HN05</accession>
<protein>
    <submittedName>
        <fullName evidence="3">Uncharacterized protein</fullName>
    </submittedName>
</protein>
<dbReference type="RefSeq" id="WP_046790601.1">
    <property type="nucleotide sequence ID" value="NZ_CP011366.1"/>
</dbReference>
<dbReference type="EMBL" id="CP011366">
    <property type="protein sequence ID" value="AKG74419.1"/>
    <property type="molecule type" value="Genomic_DNA"/>
</dbReference>